<feature type="transmembrane region" description="Helical" evidence="8">
    <location>
        <begin position="236"/>
        <end position="251"/>
    </location>
</feature>
<dbReference type="Gene3D" id="1.20.1530.20">
    <property type="match status" value="1"/>
</dbReference>
<evidence type="ECO:0000256" key="4">
    <source>
        <dbReference type="ARBA" id="ARBA00022692"/>
    </source>
</evidence>
<dbReference type="Proteomes" id="UP000002534">
    <property type="component" value="Chromosome"/>
</dbReference>
<keyword evidence="7 8" id="KW-0472">Membrane</keyword>
<evidence type="ECO:0000256" key="2">
    <source>
        <dbReference type="ARBA" id="ARBA00022448"/>
    </source>
</evidence>
<dbReference type="Pfam" id="PF00999">
    <property type="entry name" value="Na_H_Exchanger"/>
    <property type="match status" value="1"/>
</dbReference>
<feature type="transmembrane region" description="Helical" evidence="8">
    <location>
        <begin position="323"/>
        <end position="344"/>
    </location>
</feature>
<evidence type="ECO:0000256" key="6">
    <source>
        <dbReference type="ARBA" id="ARBA00023065"/>
    </source>
</evidence>
<reference evidence="10 11" key="2">
    <citation type="journal article" date="2012" name="BMC Genomics">
        <title>The genome of Pelobacter carbinolicus reveals surprising metabolic capabilities and physiological features.</title>
        <authorList>
            <person name="Aklujkar M."/>
            <person name="Haveman S.A."/>
            <person name="Didonato R.Jr."/>
            <person name="Chertkov O."/>
            <person name="Han C.S."/>
            <person name="Land M.L."/>
            <person name="Brown P."/>
            <person name="Lovley D.R."/>
        </authorList>
    </citation>
    <scope>NUCLEOTIDE SEQUENCE [LARGE SCALE GENOMIC DNA]</scope>
    <source>
        <strain evidence="11">DSM 2380 / NBRC 103641 / GraBd1</strain>
    </source>
</reference>
<keyword evidence="11" id="KW-1185">Reference proteome</keyword>
<keyword evidence="2" id="KW-0813">Transport</keyword>
<feature type="transmembrane region" description="Helical" evidence="8">
    <location>
        <begin position="263"/>
        <end position="281"/>
    </location>
</feature>
<feature type="transmembrane region" description="Helical" evidence="8">
    <location>
        <begin position="137"/>
        <end position="161"/>
    </location>
</feature>
<dbReference type="OrthoDB" id="9793589at2"/>
<feature type="transmembrane region" description="Helical" evidence="8">
    <location>
        <begin position="106"/>
        <end position="125"/>
    </location>
</feature>
<keyword evidence="5 8" id="KW-1133">Transmembrane helix</keyword>
<accession>Q3A853</accession>
<dbReference type="STRING" id="338963.Pcar_0178"/>
<name>Q3A853_SYNC1</name>
<dbReference type="GO" id="GO:1902600">
    <property type="term" value="P:proton transmembrane transport"/>
    <property type="evidence" value="ECO:0007669"/>
    <property type="project" value="InterPro"/>
</dbReference>
<gene>
    <name evidence="10" type="ordered locus">Pcar_0178</name>
</gene>
<dbReference type="PANTHER" id="PTHR43562">
    <property type="entry name" value="NAPA-TYPE SODIUM/HYDROGEN ANTIPORTER"/>
    <property type="match status" value="1"/>
</dbReference>
<proteinExistence type="predicted"/>
<dbReference type="EMBL" id="CP000142">
    <property type="protein sequence ID" value="ABA87439.1"/>
    <property type="molecule type" value="Genomic_DNA"/>
</dbReference>
<protein>
    <submittedName>
        <fullName evidence="10">Monovalent cation antiporter, putative</fullName>
    </submittedName>
</protein>
<evidence type="ECO:0000313" key="11">
    <source>
        <dbReference type="Proteomes" id="UP000002534"/>
    </source>
</evidence>
<feature type="domain" description="Cation/H+ exchanger transmembrane" evidence="9">
    <location>
        <begin position="14"/>
        <end position="373"/>
    </location>
</feature>
<evidence type="ECO:0000256" key="8">
    <source>
        <dbReference type="SAM" id="Phobius"/>
    </source>
</evidence>
<keyword evidence="3" id="KW-0050">Antiport</keyword>
<dbReference type="InterPro" id="IPR006153">
    <property type="entry name" value="Cation/H_exchanger_TM"/>
</dbReference>
<sequence length="386" mass="41373">MAEQLVTLVTVVFGAAVMPLAARRLSVPSAALEIVYGMVLFNTVLASQPEWFELLKELGLIYLMFIAGMELSLRELQSSGRVLRYVLIPLPAFVVMPPLLHLMGLPWYLGVVLAMISAGIVIPVLKESSLLQRPLGRDILGVALAGELISILVLTLLDIFHHYGLTPHALLELLKLVALLGLAALALKLLYLAAWWHPNHVARVMRSEDPTEEGIRLVISVAFAGGLAAYAAGVEPILGSFMGGVIFSHVFKSKGRFEDKINAIGFGFLTPFFFIGVGAAFDPALLGSPQTVLLALGLTVLLLVAKLLPLLPARLFGLRGTEACGMGLLLAAPLSLLVVAGTLGQKMGLLSPSLNGMLVLTAVLASILFPMLFRLLAPRLKQDRPD</sequence>
<evidence type="ECO:0000259" key="9">
    <source>
        <dbReference type="Pfam" id="PF00999"/>
    </source>
</evidence>
<feature type="transmembrane region" description="Helical" evidence="8">
    <location>
        <begin position="356"/>
        <end position="377"/>
    </location>
</feature>
<reference evidence="11" key="1">
    <citation type="submission" date="2005-10" db="EMBL/GenBank/DDBJ databases">
        <title>Complete sequence of Pelobacter carbinolicus DSM 2380.</title>
        <authorList>
            <person name="Copeland A."/>
            <person name="Lucas S."/>
            <person name="Lapidus A."/>
            <person name="Barry K."/>
            <person name="Detter J.C."/>
            <person name="Glavina T."/>
            <person name="Hammon N."/>
            <person name="Israni S."/>
            <person name="Pitluck S."/>
            <person name="Chertkov O."/>
            <person name="Schmutz J."/>
            <person name="Larimer F."/>
            <person name="Land M."/>
            <person name="Kyrpides N."/>
            <person name="Ivanova N."/>
            <person name="Richardson P."/>
        </authorList>
    </citation>
    <scope>NUCLEOTIDE SEQUENCE [LARGE SCALE GENOMIC DNA]</scope>
    <source>
        <strain evidence="11">DSM 2380 / NBRC 103641 / GraBd1</strain>
    </source>
</reference>
<dbReference type="eggNOG" id="COG0475">
    <property type="taxonomic scope" value="Bacteria"/>
</dbReference>
<organism evidence="10 11">
    <name type="scientific">Syntrophotalea carbinolica (strain DSM 2380 / NBRC 103641 / GraBd1)</name>
    <name type="common">Pelobacter carbinolicus</name>
    <dbReference type="NCBI Taxonomy" id="338963"/>
    <lineage>
        <taxon>Bacteria</taxon>
        <taxon>Pseudomonadati</taxon>
        <taxon>Thermodesulfobacteriota</taxon>
        <taxon>Desulfuromonadia</taxon>
        <taxon>Desulfuromonadales</taxon>
        <taxon>Syntrophotaleaceae</taxon>
        <taxon>Syntrophotalea</taxon>
    </lineage>
</organism>
<feature type="transmembrane region" description="Helical" evidence="8">
    <location>
        <begin position="293"/>
        <end position="311"/>
    </location>
</feature>
<keyword evidence="6" id="KW-0406">Ion transport</keyword>
<evidence type="ECO:0000256" key="3">
    <source>
        <dbReference type="ARBA" id="ARBA00022449"/>
    </source>
</evidence>
<evidence type="ECO:0000313" key="10">
    <source>
        <dbReference type="EMBL" id="ABA87439.1"/>
    </source>
</evidence>
<dbReference type="KEGG" id="pca:Pcar_0178"/>
<dbReference type="AlphaFoldDB" id="Q3A853"/>
<keyword evidence="4 8" id="KW-0812">Transmembrane</keyword>
<comment type="subcellular location">
    <subcellularLocation>
        <location evidence="1">Membrane</location>
        <topology evidence="1">Multi-pass membrane protein</topology>
    </subcellularLocation>
</comment>
<evidence type="ECO:0000256" key="5">
    <source>
        <dbReference type="ARBA" id="ARBA00022989"/>
    </source>
</evidence>
<evidence type="ECO:0000256" key="1">
    <source>
        <dbReference type="ARBA" id="ARBA00004141"/>
    </source>
</evidence>
<dbReference type="PANTHER" id="PTHR43562:SF1">
    <property type="entry name" value="NA(+)_H(+) ANTIPORTER YJBQ-RELATED"/>
    <property type="match status" value="1"/>
</dbReference>
<evidence type="ECO:0000256" key="7">
    <source>
        <dbReference type="ARBA" id="ARBA00023136"/>
    </source>
</evidence>
<dbReference type="GO" id="GO:0016020">
    <property type="term" value="C:membrane"/>
    <property type="evidence" value="ECO:0007669"/>
    <property type="project" value="UniProtKB-SubCell"/>
</dbReference>
<dbReference type="HOGENOM" id="CLU_005126_7_1_7"/>
<dbReference type="InterPro" id="IPR038770">
    <property type="entry name" value="Na+/solute_symporter_sf"/>
</dbReference>
<dbReference type="RefSeq" id="WP_011339837.1">
    <property type="nucleotide sequence ID" value="NC_007498.2"/>
</dbReference>
<feature type="transmembrane region" description="Helical" evidence="8">
    <location>
        <begin position="173"/>
        <end position="193"/>
    </location>
</feature>
<dbReference type="GO" id="GO:0015297">
    <property type="term" value="F:antiporter activity"/>
    <property type="evidence" value="ECO:0007669"/>
    <property type="project" value="UniProtKB-KW"/>
</dbReference>